<protein>
    <submittedName>
        <fullName evidence="2">SMI1/KNR4 family protein</fullName>
    </submittedName>
</protein>
<evidence type="ECO:0000313" key="3">
    <source>
        <dbReference type="Proteomes" id="UP001236014"/>
    </source>
</evidence>
<keyword evidence="3" id="KW-1185">Reference proteome</keyword>
<dbReference type="Pfam" id="PF09346">
    <property type="entry name" value="SMI1_KNR4"/>
    <property type="match status" value="1"/>
</dbReference>
<accession>A0A9Y2MX39</accession>
<dbReference type="InterPro" id="IPR037883">
    <property type="entry name" value="Knr4/Smi1-like_sf"/>
</dbReference>
<dbReference type="Gene3D" id="3.40.1580.10">
    <property type="entry name" value="SMI1/KNR4-like"/>
    <property type="match status" value="1"/>
</dbReference>
<sequence length="324" mass="34663">MDADAYLEAAVRDVLTGDEPALDRRVGQAALVLATAGAGTAADRLVAHWRVVTERPVTQLADDAVRARAWAMLFEARGGRPQWADELVPLDLDAEERAHQAFLTRKVSDLDGVLDDSPVAEVVSALAPGLPDRVRIALADGDLEQWAKLIENHPVPDVAALAATRALAPRLVAGADPLELGPDWPDQCAGALIAALRERYPTRPGSWPELVAAILRERGQTAPPPASEADLREAERRLGTTLPADYREFLRTANGLPDDVTFPRLLPAQELRADNGVVIVSDPALVLLTATGHAVEVDLAFGSTAHPSFRALLEHHLGLLEASA</sequence>
<proteinExistence type="predicted"/>
<evidence type="ECO:0000313" key="2">
    <source>
        <dbReference type="EMBL" id="WIX78639.1"/>
    </source>
</evidence>
<dbReference type="EMBL" id="CP127294">
    <property type="protein sequence ID" value="WIX78639.1"/>
    <property type="molecule type" value="Genomic_DNA"/>
</dbReference>
<dbReference type="RefSeq" id="WP_285969347.1">
    <property type="nucleotide sequence ID" value="NZ_CP127294.1"/>
</dbReference>
<gene>
    <name evidence="2" type="ORF">QRX50_46095</name>
</gene>
<dbReference type="SMART" id="SM00860">
    <property type="entry name" value="SMI1_KNR4"/>
    <property type="match status" value="1"/>
</dbReference>
<dbReference type="Proteomes" id="UP001236014">
    <property type="component" value="Chromosome"/>
</dbReference>
<dbReference type="KEGG" id="acab:QRX50_46095"/>
<dbReference type="InterPro" id="IPR018958">
    <property type="entry name" value="Knr4/Smi1-like_dom"/>
</dbReference>
<reference evidence="2 3" key="1">
    <citation type="submission" date="2023-06" db="EMBL/GenBank/DDBJ databases">
        <authorList>
            <person name="Oyuntsetseg B."/>
            <person name="Kim S.B."/>
        </authorList>
    </citation>
    <scope>NUCLEOTIDE SEQUENCE [LARGE SCALE GENOMIC DNA]</scope>
    <source>
        <strain evidence="2 3">2-15</strain>
    </source>
</reference>
<dbReference type="AlphaFoldDB" id="A0A9Y2MX39"/>
<feature type="domain" description="Knr4/Smi1-like" evidence="1">
    <location>
        <begin position="225"/>
        <end position="315"/>
    </location>
</feature>
<evidence type="ECO:0000259" key="1">
    <source>
        <dbReference type="SMART" id="SM00860"/>
    </source>
</evidence>
<organism evidence="2 3">
    <name type="scientific">Amycolatopsis carbonis</name>
    <dbReference type="NCBI Taxonomy" id="715471"/>
    <lineage>
        <taxon>Bacteria</taxon>
        <taxon>Bacillati</taxon>
        <taxon>Actinomycetota</taxon>
        <taxon>Actinomycetes</taxon>
        <taxon>Pseudonocardiales</taxon>
        <taxon>Pseudonocardiaceae</taxon>
        <taxon>Amycolatopsis</taxon>
    </lineage>
</organism>
<name>A0A9Y2MX39_9PSEU</name>
<dbReference type="SUPFAM" id="SSF160631">
    <property type="entry name" value="SMI1/KNR4-like"/>
    <property type="match status" value="1"/>
</dbReference>